<keyword evidence="2" id="KW-1185">Reference proteome</keyword>
<dbReference type="GeneID" id="39744732"/>
<proteinExistence type="predicted"/>
<evidence type="ECO:0000313" key="1">
    <source>
        <dbReference type="EMBL" id="GAW83924.1"/>
    </source>
</evidence>
<comment type="caution">
    <text evidence="1">The sequence shown here is derived from an EMBL/GenBank/DDBJ whole genome shotgun (WGS) entry which is preliminary data.</text>
</comment>
<dbReference type="EMBL" id="BDQF01000029">
    <property type="protein sequence ID" value="GAW83924.1"/>
    <property type="molecule type" value="Genomic_DNA"/>
</dbReference>
<dbReference type="Proteomes" id="UP000195521">
    <property type="component" value="Unassembled WGS sequence"/>
</dbReference>
<protein>
    <submittedName>
        <fullName evidence="1">Variable surface protein</fullName>
    </submittedName>
</protein>
<gene>
    <name evidence="1" type="ORF">PGO_000125</name>
</gene>
<name>A0A1Y1JVK3_PLAGO</name>
<reference evidence="2" key="1">
    <citation type="submission" date="2017-04" db="EMBL/GenBank/DDBJ databases">
        <title>Plasmodium gonderi genome.</title>
        <authorList>
            <person name="Arisue N."/>
            <person name="Honma H."/>
            <person name="Kawai S."/>
            <person name="Tougan T."/>
            <person name="Tanabe K."/>
            <person name="Horii T."/>
        </authorList>
    </citation>
    <scope>NUCLEOTIDE SEQUENCE [LARGE SCALE GENOMIC DNA]</scope>
    <source>
        <strain evidence="2">ATCC 30045</strain>
    </source>
</reference>
<dbReference type="RefSeq" id="XP_028546513.1">
    <property type="nucleotide sequence ID" value="XM_028690712.1"/>
</dbReference>
<evidence type="ECO:0000313" key="2">
    <source>
        <dbReference type="Proteomes" id="UP000195521"/>
    </source>
</evidence>
<organism evidence="1 2">
    <name type="scientific">Plasmodium gonderi</name>
    <dbReference type="NCBI Taxonomy" id="77519"/>
    <lineage>
        <taxon>Eukaryota</taxon>
        <taxon>Sar</taxon>
        <taxon>Alveolata</taxon>
        <taxon>Apicomplexa</taxon>
        <taxon>Aconoidasida</taxon>
        <taxon>Haemosporida</taxon>
        <taxon>Plasmodiidae</taxon>
        <taxon>Plasmodium</taxon>
        <taxon>Plasmodium (Plasmodium)</taxon>
    </lineage>
</organism>
<dbReference type="AlphaFoldDB" id="A0A1Y1JVK3"/>
<accession>A0A1Y1JVK3</accession>
<sequence>MIKTTFNFSGLFPECRNEFDKLWFKSQRDRDRTSYSAICSDFRINIQQNSYWYDTSLENICIQLLYYLNYIDSKIQDVNYNLRENCIYFYYKLKYIVHKYGGSCGTSKNCYNVMRNAKKTVRINISDVCMQHFTDIDEQTLKIIEILDEIYNWINLFTNRQHRSTKNMRDFKRCFEKLEQHPYKNRSHVKEELEKIIEVCEGYRNSWKSCPIGRHALDYLTHDWIQQKRMNINRTYTEITGNEERLRETLMPKALGSDISMSYVIDDVENTGIKPKVWKLRRKFYKNKKNNVDFMYSFDVEHKNTIDDRYKIAYS</sequence>